<dbReference type="InterPro" id="IPR027417">
    <property type="entry name" value="P-loop_NTPase"/>
</dbReference>
<dbReference type="SUPFAM" id="SSF46894">
    <property type="entry name" value="C-terminal effector domain of the bipartite response regulators"/>
    <property type="match status" value="1"/>
</dbReference>
<protein>
    <submittedName>
        <fullName evidence="5">Transcriptional regulator, LuxR family domain protein</fullName>
    </submittedName>
</protein>
<sequence>MHKQKINIVLDYVSKGLGVRIVGAPGSGRTSLLKSVVAKLEEDGATVYTMFAAPALAAVPFAGVLSLGLDLRSRTIGILGIVDLLSVQMARSGVHLIAIDDLENLDRESLAVVDVLRRRNNVPLITTMNDRPFQSRTSGYLGSIPEATVSLPPLEYEQTSKLILNTLGHPAEVDVVARVLSKSGGNLRLAVRIIQTSVLSERLILKNGRWCLNGTKLMNEHLHGTVEALLQGLRPEEVRALNKMSLLGPSPVDRLVAEVGEDVLDNLEYNGLLSVIEGPDETLLAAVFPPIVDDYLRAHTLSSRRILQSAVSDHVAAEAGDHPAPAPTDDMLSASVSVLRTEMGSNHAAATRYFQQRRDSFEENRYQTWVRDRSLSNAVAVLSVYWGAPANPHRIQEVLRRTDTESGESEDLFFFTMSLAWWQFSHEKDLAGAIATMQALSSKEPRLLHEAKAFAAFLTANHSGMPSDHHVFADATGLGLQGGIIPTMMGMLELYRLNPQGALSALDSANEACSFPNFESFIRGMAMLSSGREEEALVMALDCREKALQDFDQFAFVSQSYIAALALLHHGLFDEAEYLMGRAFSLGKPGFLVDSLHVAMLRLSSLRNAVPATSHGVAAGSQGRDIGPFPGLGTGLHDLAASRPASAKAFDERASRIIEKSLARGFTFEAMHTGLFALGLLPGPRVRRLLQKILEDRGITVHDQLVTIAGAAIEMDLPRLRHLLDTYVLDGDTFQVAMVLRGAEQRCQLSGEPAAASEMRRAAKEFTARFRMVGTLFNFRSEPPGSSLTMREIEVALVAGQQSNHDIAEHFGISIRTVESHISNALRKTDTTTRKQLADLIRAAPKPLTSGATEQATS</sequence>
<reference evidence="5 6" key="1">
    <citation type="journal article" date="2006" name="PLoS Genet.">
        <title>Secrets of soil survival revealed by the genome sequence of Arthrobacter aurescens TC1.</title>
        <authorList>
            <person name="Mongodin E.F."/>
            <person name="Shapir N."/>
            <person name="Daugherty S.C."/>
            <person name="DeBoy R.T."/>
            <person name="Emerson J.B."/>
            <person name="Shvartzbeyn A."/>
            <person name="Radune D."/>
            <person name="Vamathevan J."/>
            <person name="Riggs F."/>
            <person name="Grinberg V."/>
            <person name="Khouri H."/>
            <person name="Wackett L.P."/>
            <person name="Nelson K.E."/>
            <person name="Sadowsky M.J."/>
        </authorList>
    </citation>
    <scope>NUCLEOTIDE SEQUENCE [LARGE SCALE GENOMIC DNA]</scope>
    <source>
        <strain evidence="5 6">TC1</strain>
    </source>
</reference>
<dbReference type="Proteomes" id="UP000000637">
    <property type="component" value="Chromosome"/>
</dbReference>
<dbReference type="InterPro" id="IPR036388">
    <property type="entry name" value="WH-like_DNA-bd_sf"/>
</dbReference>
<evidence type="ECO:0000313" key="5">
    <source>
        <dbReference type="EMBL" id="ABM08797.1"/>
    </source>
</evidence>
<name>A1RC13_PAEAT</name>
<dbReference type="CDD" id="cd06170">
    <property type="entry name" value="LuxR_C_like"/>
    <property type="match status" value="1"/>
</dbReference>
<dbReference type="PANTHER" id="PTHR44688">
    <property type="entry name" value="DNA-BINDING TRANSCRIPTIONAL ACTIVATOR DEVR_DOSR"/>
    <property type="match status" value="1"/>
</dbReference>
<dbReference type="eggNOG" id="COG2197">
    <property type="taxonomic scope" value="Bacteria"/>
</dbReference>
<dbReference type="SMART" id="SM00421">
    <property type="entry name" value="HTH_LUXR"/>
    <property type="match status" value="1"/>
</dbReference>
<dbReference type="OrthoDB" id="3197423at2"/>
<dbReference type="SUPFAM" id="SSF52540">
    <property type="entry name" value="P-loop containing nucleoside triphosphate hydrolases"/>
    <property type="match status" value="1"/>
</dbReference>
<evidence type="ECO:0000259" key="4">
    <source>
        <dbReference type="PROSITE" id="PS50043"/>
    </source>
</evidence>
<organism evidence="5 6">
    <name type="scientific">Paenarthrobacter aurescens (strain TC1)</name>
    <dbReference type="NCBI Taxonomy" id="290340"/>
    <lineage>
        <taxon>Bacteria</taxon>
        <taxon>Bacillati</taxon>
        <taxon>Actinomycetota</taxon>
        <taxon>Actinomycetes</taxon>
        <taxon>Micrococcales</taxon>
        <taxon>Micrococcaceae</taxon>
        <taxon>Paenarthrobacter</taxon>
    </lineage>
</organism>
<keyword evidence="1" id="KW-0805">Transcription regulation</keyword>
<evidence type="ECO:0000256" key="1">
    <source>
        <dbReference type="ARBA" id="ARBA00023015"/>
    </source>
</evidence>
<dbReference type="GO" id="GO:0006355">
    <property type="term" value="P:regulation of DNA-templated transcription"/>
    <property type="evidence" value="ECO:0007669"/>
    <property type="project" value="InterPro"/>
</dbReference>
<proteinExistence type="predicted"/>
<dbReference type="RefSeq" id="WP_011776699.1">
    <property type="nucleotide sequence ID" value="NC_008711.1"/>
</dbReference>
<keyword evidence="3" id="KW-0804">Transcription</keyword>
<evidence type="ECO:0000256" key="2">
    <source>
        <dbReference type="ARBA" id="ARBA00023125"/>
    </source>
</evidence>
<dbReference type="InterPro" id="IPR000792">
    <property type="entry name" value="Tscrpt_reg_LuxR_C"/>
</dbReference>
<dbReference type="EMBL" id="CP000474">
    <property type="protein sequence ID" value="ABM08797.1"/>
    <property type="molecule type" value="Genomic_DNA"/>
</dbReference>
<gene>
    <name evidence="5" type="ordered locus">AAur_4108</name>
</gene>
<evidence type="ECO:0000256" key="3">
    <source>
        <dbReference type="ARBA" id="ARBA00023163"/>
    </source>
</evidence>
<dbReference type="PANTHER" id="PTHR44688:SF16">
    <property type="entry name" value="DNA-BINDING TRANSCRIPTIONAL ACTIVATOR DEVR_DOSR"/>
    <property type="match status" value="1"/>
</dbReference>
<accession>A1RC13</accession>
<feature type="domain" description="HTH luxR-type" evidence="4">
    <location>
        <begin position="781"/>
        <end position="845"/>
    </location>
</feature>
<keyword evidence="6" id="KW-1185">Reference proteome</keyword>
<evidence type="ECO:0000313" key="6">
    <source>
        <dbReference type="Proteomes" id="UP000000637"/>
    </source>
</evidence>
<dbReference type="AlphaFoldDB" id="A1RC13"/>
<dbReference type="STRING" id="290340.AAur_4108"/>
<dbReference type="KEGG" id="aau:AAur_4108"/>
<dbReference type="InterPro" id="IPR016032">
    <property type="entry name" value="Sig_transdc_resp-reg_C-effctor"/>
</dbReference>
<dbReference type="Gene3D" id="1.10.10.10">
    <property type="entry name" value="Winged helix-like DNA-binding domain superfamily/Winged helix DNA-binding domain"/>
    <property type="match status" value="1"/>
</dbReference>
<dbReference type="HOGENOM" id="CLU_017431_0_0_11"/>
<keyword evidence="2" id="KW-0238">DNA-binding</keyword>
<dbReference type="PROSITE" id="PS50043">
    <property type="entry name" value="HTH_LUXR_2"/>
    <property type="match status" value="1"/>
</dbReference>
<dbReference type="GO" id="GO:0003677">
    <property type="term" value="F:DNA binding"/>
    <property type="evidence" value="ECO:0007669"/>
    <property type="project" value="UniProtKB-KW"/>
</dbReference>
<dbReference type="Pfam" id="PF00196">
    <property type="entry name" value="GerE"/>
    <property type="match status" value="1"/>
</dbReference>